<evidence type="ECO:0000313" key="8">
    <source>
        <dbReference type="EMBL" id="KAJ8304915.1"/>
    </source>
</evidence>
<dbReference type="Gene3D" id="3.40.50.300">
    <property type="entry name" value="P-loop containing nucleotide triphosphate hydrolases"/>
    <property type="match status" value="1"/>
</dbReference>
<dbReference type="Proteomes" id="UP001217089">
    <property type="component" value="Unassembled WGS sequence"/>
</dbReference>
<sequence length="240" mass="27042">MKTYRIVFLGAEGVGKTSLILQFMNGSFNGKYTPTLEDCYRHVAKLPIMFVLVDNYGFKVNARGHTGRGLFQHIEILDTSGDDQFPVMRELNIRTGDAFVVVFAVDNLTSFYEAQNLCNLIYAIKVIACLIIVGEKKAPVVMVGNKTDLETWIVPTDIAFRAAAFDLNCSFVETSAKCNINVDSTFEILLPNYSETIVDKNSENNKSCLFKRPFRRHSSANILKNKYARLKTTTFNSLYT</sequence>
<dbReference type="PROSITE" id="PS51419">
    <property type="entry name" value="RAB"/>
    <property type="match status" value="1"/>
</dbReference>
<dbReference type="PROSITE" id="PS51420">
    <property type="entry name" value="RHO"/>
    <property type="match status" value="1"/>
</dbReference>
<name>A0ABQ9EMZ3_TEGGR</name>
<accession>A0ABQ9EMZ3</accession>
<organism evidence="8 9">
    <name type="scientific">Tegillarca granosa</name>
    <name type="common">Malaysian cockle</name>
    <name type="synonym">Anadara granosa</name>
    <dbReference type="NCBI Taxonomy" id="220873"/>
    <lineage>
        <taxon>Eukaryota</taxon>
        <taxon>Metazoa</taxon>
        <taxon>Spiralia</taxon>
        <taxon>Lophotrochozoa</taxon>
        <taxon>Mollusca</taxon>
        <taxon>Bivalvia</taxon>
        <taxon>Autobranchia</taxon>
        <taxon>Pteriomorphia</taxon>
        <taxon>Arcoida</taxon>
        <taxon>Arcoidea</taxon>
        <taxon>Arcidae</taxon>
        <taxon>Tegillarca</taxon>
    </lineage>
</organism>
<dbReference type="PROSITE" id="PS51421">
    <property type="entry name" value="RAS"/>
    <property type="match status" value="1"/>
</dbReference>
<keyword evidence="5" id="KW-0472">Membrane</keyword>
<comment type="similarity">
    <text evidence="7">Belongs to the small GTPase superfamily. RasD family.</text>
</comment>
<dbReference type="EMBL" id="JARBDR010000903">
    <property type="protein sequence ID" value="KAJ8304915.1"/>
    <property type="molecule type" value="Genomic_DNA"/>
</dbReference>
<dbReference type="PANTHER" id="PTHR46149">
    <property type="entry name" value="MIP08469P"/>
    <property type="match status" value="1"/>
</dbReference>
<dbReference type="SMART" id="SM00173">
    <property type="entry name" value="RAS"/>
    <property type="match status" value="1"/>
</dbReference>
<evidence type="ECO:0000256" key="1">
    <source>
        <dbReference type="ARBA" id="ARBA00004193"/>
    </source>
</evidence>
<dbReference type="InterPro" id="IPR027417">
    <property type="entry name" value="P-loop_NTPase"/>
</dbReference>
<keyword evidence="4" id="KW-0342">GTP-binding</keyword>
<dbReference type="Pfam" id="PF00071">
    <property type="entry name" value="Ras"/>
    <property type="match status" value="1"/>
</dbReference>
<dbReference type="InterPro" id="IPR001806">
    <property type="entry name" value="Small_GTPase"/>
</dbReference>
<dbReference type="InterPro" id="IPR005225">
    <property type="entry name" value="Small_GTP-bd"/>
</dbReference>
<dbReference type="SMART" id="SM00174">
    <property type="entry name" value="RHO"/>
    <property type="match status" value="1"/>
</dbReference>
<keyword evidence="2" id="KW-1003">Cell membrane</keyword>
<dbReference type="PRINTS" id="PR00449">
    <property type="entry name" value="RASTRNSFRMNG"/>
</dbReference>
<evidence type="ECO:0000256" key="5">
    <source>
        <dbReference type="ARBA" id="ARBA00023136"/>
    </source>
</evidence>
<comment type="caution">
    <text evidence="8">The sequence shown here is derived from an EMBL/GenBank/DDBJ whole genome shotgun (WGS) entry which is preliminary data.</text>
</comment>
<dbReference type="SUPFAM" id="SSF52540">
    <property type="entry name" value="P-loop containing nucleoside triphosphate hydrolases"/>
    <property type="match status" value="1"/>
</dbReference>
<keyword evidence="9" id="KW-1185">Reference proteome</keyword>
<protein>
    <submittedName>
        <fullName evidence="8">Uncharacterized protein</fullName>
    </submittedName>
</protein>
<dbReference type="NCBIfam" id="TIGR00231">
    <property type="entry name" value="small_GTP"/>
    <property type="match status" value="1"/>
</dbReference>
<evidence type="ECO:0000313" key="9">
    <source>
        <dbReference type="Proteomes" id="UP001217089"/>
    </source>
</evidence>
<evidence type="ECO:0000256" key="2">
    <source>
        <dbReference type="ARBA" id="ARBA00022475"/>
    </source>
</evidence>
<keyword evidence="4" id="KW-0547">Nucleotide-binding</keyword>
<evidence type="ECO:0000256" key="4">
    <source>
        <dbReference type="ARBA" id="ARBA00023134"/>
    </source>
</evidence>
<dbReference type="SMART" id="SM00175">
    <property type="entry name" value="RAB"/>
    <property type="match status" value="1"/>
</dbReference>
<dbReference type="InterPro" id="IPR052236">
    <property type="entry name" value="Small_GTPase_RasD"/>
</dbReference>
<comment type="subcellular location">
    <subcellularLocation>
        <location evidence="1">Cell membrane</location>
        <topology evidence="1">Lipid-anchor</topology>
    </subcellularLocation>
</comment>
<reference evidence="8 9" key="1">
    <citation type="submission" date="2022-12" db="EMBL/GenBank/DDBJ databases">
        <title>Chromosome-level genome of Tegillarca granosa.</title>
        <authorList>
            <person name="Kim J."/>
        </authorList>
    </citation>
    <scope>NUCLEOTIDE SEQUENCE [LARGE SCALE GENOMIC DNA]</scope>
    <source>
        <strain evidence="8">Teg-2019</strain>
        <tissue evidence="8">Adductor muscle</tissue>
    </source>
</reference>
<gene>
    <name evidence="8" type="ORF">KUTeg_018498</name>
</gene>
<evidence type="ECO:0000256" key="6">
    <source>
        <dbReference type="ARBA" id="ARBA00023288"/>
    </source>
</evidence>
<proteinExistence type="inferred from homology"/>
<keyword evidence="3" id="KW-0488">Methylation</keyword>
<evidence type="ECO:0000256" key="3">
    <source>
        <dbReference type="ARBA" id="ARBA00022481"/>
    </source>
</evidence>
<evidence type="ECO:0000256" key="7">
    <source>
        <dbReference type="ARBA" id="ARBA00038061"/>
    </source>
</evidence>
<keyword evidence="6" id="KW-0449">Lipoprotein</keyword>